<feature type="region of interest" description="Disordered" evidence="5">
    <location>
        <begin position="2644"/>
        <end position="2675"/>
    </location>
</feature>
<dbReference type="Pfam" id="PF00569">
    <property type="entry name" value="ZZ"/>
    <property type="match status" value="2"/>
</dbReference>
<feature type="compositionally biased region" description="Polar residues" evidence="5">
    <location>
        <begin position="2005"/>
        <end position="2023"/>
    </location>
</feature>
<feature type="domain" description="EF-hand" evidence="7">
    <location>
        <begin position="129"/>
        <end position="164"/>
    </location>
</feature>
<keyword evidence="3" id="KW-0862">Zinc</keyword>
<dbReference type="SMART" id="SM01337">
    <property type="entry name" value="APC10"/>
    <property type="match status" value="1"/>
</dbReference>
<feature type="compositionally biased region" description="Basic and acidic residues" evidence="5">
    <location>
        <begin position="2654"/>
        <end position="2663"/>
    </location>
</feature>
<dbReference type="InterPro" id="IPR043145">
    <property type="entry name" value="Znf_ZZ_sf"/>
</dbReference>
<feature type="region of interest" description="Disordered" evidence="5">
    <location>
        <begin position="1472"/>
        <end position="1536"/>
    </location>
</feature>
<evidence type="ECO:0000256" key="1">
    <source>
        <dbReference type="ARBA" id="ARBA00022723"/>
    </source>
</evidence>
<gene>
    <name evidence="9" type="ORF">chiPu_0014488</name>
</gene>
<feature type="compositionally biased region" description="Polar residues" evidence="5">
    <location>
        <begin position="2107"/>
        <end position="2120"/>
    </location>
</feature>
<evidence type="ECO:0000256" key="4">
    <source>
        <dbReference type="PROSITE-ProRule" id="PRU00228"/>
    </source>
</evidence>
<dbReference type="Gene3D" id="3.30.60.90">
    <property type="match status" value="2"/>
</dbReference>
<dbReference type="EMBL" id="BEZZ01000771">
    <property type="protein sequence ID" value="GCC35998.1"/>
    <property type="molecule type" value="Genomic_DNA"/>
</dbReference>
<comment type="caution">
    <text evidence="9">The sequence shown here is derived from an EMBL/GenBank/DDBJ whole genome shotgun (WGS) entry which is preliminary data.</text>
</comment>
<keyword evidence="1" id="KW-0479">Metal-binding</keyword>
<evidence type="ECO:0000256" key="3">
    <source>
        <dbReference type="ARBA" id="ARBA00022833"/>
    </source>
</evidence>
<evidence type="ECO:0000313" key="9">
    <source>
        <dbReference type="EMBL" id="GCC35998.1"/>
    </source>
</evidence>
<dbReference type="Gene3D" id="2.60.120.260">
    <property type="entry name" value="Galactose-binding domain-like"/>
    <property type="match status" value="1"/>
</dbReference>
<dbReference type="SUPFAM" id="SSF49785">
    <property type="entry name" value="Galactose-binding domain-like"/>
    <property type="match status" value="1"/>
</dbReference>
<feature type="domain" description="ZZ-type" evidence="6">
    <location>
        <begin position="1808"/>
        <end position="1863"/>
    </location>
</feature>
<dbReference type="Pfam" id="PF03256">
    <property type="entry name" value="ANAPC10"/>
    <property type="match status" value="1"/>
</dbReference>
<dbReference type="CDD" id="cd02249">
    <property type="entry name" value="ZZ"/>
    <property type="match status" value="1"/>
</dbReference>
<protein>
    <recommendedName>
        <fullName evidence="11">Zinc finger ZZ-type and EF-hand domain-containing protein 1</fullName>
    </recommendedName>
</protein>
<sequence length="3190" mass="356873">MGNTESAGAGQPDCAEDEEEDEEQPQDSERGSAKAGFPAPGPDGGPEPAEGGGPGPGPGPGLSCGPSADMLLQHQRLREAAAKVRDEVCENVVQQHHSHLIRWLEERLARGEDTIRMAQLCELLTTRFAIKEECEEAFAQFDAEGDGTVAVENMLESLKTSGGANLQGELSHVIRQLQGCSLTPGFVDIFSKNKERMGVHAAKILRFLHRNRIPSSAIPFPVMDSYNNICAMRSSVLKDCLKQLLEKKNEQTIQCSTDSDRELDKLKMIIKCYTTIEASSNSTDIDKMTNGETTSYWQSDGSSCSHWIRLRLKPDVVLKHLSIAVAASDQSYMPQQVTVSLGRNPSNLQEIRDVRIPSNMTGYVTLLDNANVNHPIVQINIKRCHGDGCDTRIHGLKTMGYQVVKKSGVSVSDASAIWYLTLLTTLVTASIETNPDLAQNVLRITQKALQHMPPLSLTVGSTELPSFMSSNVLEKVDGFLIRIAGCCANPEAELTLLAFALARGSIAKVMTSLLTISDHLDTEYEASPLLTAMASVRLNQLQKYGKPLQLTVEACDAKEGKEKGFGPTAVLYESLLGDGFLSEAGHTRASFILSSRTKLSIQVSQVRIKVHNGAKGAKCGLIFAYNDESETFDAEKHFQRFEKYNKWKLQEFRQFVRERHNGHSTDMDEPVGWFELEDEWNETEVKLQTCRISKYLMVKFLCPRQEDENNVRIGIKHLSIRGYLRPFNQEYLSLSDTTSSSHVTGQTLMLKTLYFIQQLAQDAAELRERRVKQKPNLDYSDLNLQLFWNFYEKFRQNHDIECLQAQRILLQLLQSCLVLLSGPRPVKTQSKGQPTTESKPPIDRESAHELYEYLCKVVDDAEYDTVAGETLRKEAVNTILSGAAIFFPDVQTRRDQLFKMMETVTEPSQPQSATITFQSLCHYFSNQDPSGLLQLPQKGVPAEFDINPVMKVMDTLLLVATRECELMFTNNLFGKNEAVLVNLLWALQGHLLSWCYLQLKGNDALSLRHTREILLNYVKRHISSASNVLDFMMLKCSAKQIMSSLNNSFLAMATRQLVIYLLELSNLDIPHCALLQAFAPLAKILKTLCCETGDDFLKLGGENLEKSEEPVFLRMWSMESTHNYENNSHETTVFVCPGATSFEVEFDEKCETEKRYDYLEFTDSRGVKVRYDGKVGTEKWPKSVTFKSGPRLQFLFHSDNCNNEWGYKFIAKAFGLPDVRVPWVADLQLLVSRLMGCLASRALSLNSACGLLPAVELPVEKVASVVESHLWKPILRHGTCPEGALDSTSPQEMAKNDVHKFLIQVALWDPSQEDSSDSQSDLIKRLISLCKKHSAKTEVVSGFDLGSKVDQAVNSVFAAMVYHSPDLHSALRTYVTSGGTTGFTEEMAEVYGLAEGMKTWIMERKQKYLMMLSDKEVQDDSKMNPDSINENWIEKSFLLLKFSPFPTKIAGSSSDFKRIDILQEQNEVLARATDSPAQHVTSESTVSQDLGASSQNTAAEKPQQAIPDTTAPRDDLDNTVPPQNESPASSVSTTPSENFVSPYVDLPSPFSSKAKPAFGKGRLRLLSLRSMEEFKMVLVQDKYPILKNILDFMKDSNISSESVLQVLSMRKAQAKSITDVLHAVTECLQSLGQPHIFQIFCILFLQEVLACQKELTSYHQQLEGCGKKQWNDLRQAYYNLVLLLVNAVRHFNSEKDRSLLPALSCVQTCLLHLLDMGWEPLDMPFFHEIKLPDFLLAMSQENISIHDSAIHQWSEEDEIADYECNKEWMEECQDGIQLRVWYERMSNATAEEKRRMHMFVARYCDLLNVEISCDGCHKIAPWHRYRCLQCPDMDLCKTCFLGGVMPEHHKDYHKMVNMEYACDHCQGLIIGRRINCNVCDDFDLCYGCYSAKKYPDSHLPTHSITVFPMVTIRISDRHRLIQPYIHNYTWLLFSALALYTADIVTEPNPAEEELDSDVRKHAAALEAHCTELITEYLLKAHQGKNLKNSAVLSLLSNVSAESEKNITGTSTDTGEPMLSTTECSISSQQQAQSQSSDLDSSNESTPAGVQKAILSDTRSGNGEEAVQSSRNKIPKKLKSSESDATLASIDSIEWESVQVLQVSGSRGDTLNFESSKDNMISDSDSSHRMSLSTTGSSAALSPSQLSFMVTDIASEDEVKHSGSVVEAASIQQSSSDLSTKPPKTEQRLSASQSEHSSLLSVMSTTSREIQHSFVPSVASDTFAKPPPASAAESVATESVLLSTVSGTQPPDSNAAEQQMSTSAMEVVKAGPESAVEAAVVRTCGSKTSFKTHTAVREPVHSQDQIFAECSQERILGLLAAMLPPVKTDSSMCLPNLRQVLKLLFRVAMQNPGQLIETYHLTLGLLGQLLLRISPAEADAAVKDVLFASWALLSTAEGKLKHPGWMTTQVLFSLGAVCLDWISLDWASSVADILRDLNFSPQWQEVIAACTQRCIEELPFHLKRTNIFTLLVLVGFPEVLCRGTHTVYIDNANESHDVIVLKHFTEKIQAVVIDTKTRKRKTVRDYRLAQVCKPECMATQPQLIQFLQHFMLIYSHLLQTNIDSSCPDAVEATWLQSLALKGLYKTLQKHSVEEIHPIILQSGLIKLLQKKCTKGTGFSKLWLLCDLETLSIMMYSSKKEASLAGEGATSEAEEKEQVSDHEPKSSGSVFELDETKPDPLEGLDEATKIFFQITHDALNAPLHILRAMYELQMRKTDSFFLEVQKRFDGHVITTDEAIQSMSLKWQPSKASRTEDHSTKAVDTDMMIVPCVSKPLRCEKASEETNPVTQKLITNTESDLQLSFAKQRRTKSSMLLHKELDVRSKRTARDYLYKVNEAISILYARHVLAALLADWPSGVPIKEDVLGLNCPSHMAYILDLLMQLEEKPLWEKILQKVLLGCSVNMLGPLAVTACQFMEEPGMDVQVRESKHPYDNDSTIEDKVHIPGAIYLSVKFDPRCVSEDGCDELLMSSSSDYKQDRHTFSGSSHKWIDFDIPGDTLYYRFISDLDTNDWGYKFTVTGGHRGRFLTGFEILKQMVSEERILPHLPMAEIWEWQVGVACQQMGHQRLKAVHLLLKILQCSCHSGCDLTMLKPLWQLFTKMENTTNQDQAGVSILPPLHRALTELFFIAENRAAERGVLHDYFVALTTEDHIQRCVMQGLKNIAAISLAVNYQNKATRFLNDQSTSQTKPA</sequence>
<feature type="region of interest" description="Disordered" evidence="5">
    <location>
        <begin position="2107"/>
        <end position="2137"/>
    </location>
</feature>
<evidence type="ECO:0000259" key="7">
    <source>
        <dbReference type="PROSITE" id="PS50222"/>
    </source>
</evidence>
<dbReference type="PROSITE" id="PS50135">
    <property type="entry name" value="ZF_ZZ_2"/>
    <property type="match status" value="2"/>
</dbReference>
<dbReference type="InterPro" id="IPR040099">
    <property type="entry name" value="ZZEF1"/>
</dbReference>
<reference evidence="9 10" key="1">
    <citation type="journal article" date="2018" name="Nat. Ecol. Evol.">
        <title>Shark genomes provide insights into elasmobranch evolution and the origin of vertebrates.</title>
        <authorList>
            <person name="Hara Y"/>
            <person name="Yamaguchi K"/>
            <person name="Onimaru K"/>
            <person name="Kadota M"/>
            <person name="Koyanagi M"/>
            <person name="Keeley SD"/>
            <person name="Tatsumi K"/>
            <person name="Tanaka K"/>
            <person name="Motone F"/>
            <person name="Kageyama Y"/>
            <person name="Nozu R"/>
            <person name="Adachi N"/>
            <person name="Nishimura O"/>
            <person name="Nakagawa R"/>
            <person name="Tanegashima C"/>
            <person name="Kiyatake I"/>
            <person name="Matsumoto R"/>
            <person name="Murakumo K"/>
            <person name="Nishida K"/>
            <person name="Terakita A"/>
            <person name="Kuratani S"/>
            <person name="Sato K"/>
            <person name="Hyodo S Kuraku.S."/>
        </authorList>
    </citation>
    <scope>NUCLEOTIDE SEQUENCE [LARGE SCALE GENOMIC DNA]</scope>
</reference>
<feature type="compositionally biased region" description="Polar residues" evidence="5">
    <location>
        <begin position="2169"/>
        <end position="2178"/>
    </location>
</feature>
<dbReference type="GO" id="GO:0008270">
    <property type="term" value="F:zinc ion binding"/>
    <property type="evidence" value="ECO:0007669"/>
    <property type="project" value="UniProtKB-KW"/>
</dbReference>
<accession>A0A401T046</accession>
<feature type="compositionally biased region" description="Polar residues" evidence="5">
    <location>
        <begin position="1475"/>
        <end position="1498"/>
    </location>
</feature>
<feature type="compositionally biased region" description="Polar residues" evidence="5">
    <location>
        <begin position="2056"/>
        <end position="2071"/>
    </location>
</feature>
<feature type="compositionally biased region" description="Low complexity" evidence="5">
    <location>
        <begin position="2188"/>
        <end position="2203"/>
    </location>
</feature>
<feature type="domain" description="ZZ-type" evidence="6">
    <location>
        <begin position="1857"/>
        <end position="1912"/>
    </location>
</feature>
<dbReference type="PANTHER" id="PTHR22772:SF4">
    <property type="entry name" value="ZINC FINGER ZZ-TYPE AND EF-HAND DOMAIN-CONTAINING PROTEIN 1"/>
    <property type="match status" value="1"/>
</dbReference>
<dbReference type="GO" id="GO:0005509">
    <property type="term" value="F:calcium ion binding"/>
    <property type="evidence" value="ECO:0007669"/>
    <property type="project" value="InterPro"/>
</dbReference>
<feature type="compositionally biased region" description="Low complexity" evidence="5">
    <location>
        <begin position="2024"/>
        <end position="2041"/>
    </location>
</feature>
<name>A0A401T046_CHIPU</name>
<feature type="region of interest" description="Disordered" evidence="5">
    <location>
        <begin position="2002"/>
        <end position="2082"/>
    </location>
</feature>
<organism evidence="9 10">
    <name type="scientific">Chiloscyllium punctatum</name>
    <name type="common">Brownbanded bambooshark</name>
    <name type="synonym">Hemiscyllium punctatum</name>
    <dbReference type="NCBI Taxonomy" id="137246"/>
    <lineage>
        <taxon>Eukaryota</taxon>
        <taxon>Metazoa</taxon>
        <taxon>Chordata</taxon>
        <taxon>Craniata</taxon>
        <taxon>Vertebrata</taxon>
        <taxon>Chondrichthyes</taxon>
        <taxon>Elasmobranchii</taxon>
        <taxon>Galeomorphii</taxon>
        <taxon>Galeoidea</taxon>
        <taxon>Orectolobiformes</taxon>
        <taxon>Hemiscylliidae</taxon>
        <taxon>Chiloscyllium</taxon>
    </lineage>
</organism>
<dbReference type="PROSITE" id="PS51284">
    <property type="entry name" value="DOC"/>
    <property type="match status" value="1"/>
</dbReference>
<dbReference type="PROSITE" id="PS50222">
    <property type="entry name" value="EF_HAND_2"/>
    <property type="match status" value="1"/>
</dbReference>
<evidence type="ECO:0000313" key="10">
    <source>
        <dbReference type="Proteomes" id="UP000287033"/>
    </source>
</evidence>
<dbReference type="InterPro" id="IPR002048">
    <property type="entry name" value="EF_hand_dom"/>
</dbReference>
<dbReference type="OMA" id="RPTPPCE"/>
<dbReference type="STRING" id="137246.A0A401T046"/>
<dbReference type="PANTHER" id="PTHR22772">
    <property type="entry name" value="NOVEL ZZ TYPE ZINC FINGER DOMAIN CONTAINING PROTEIN"/>
    <property type="match status" value="1"/>
</dbReference>
<dbReference type="InterPro" id="IPR008979">
    <property type="entry name" value="Galactose-bd-like_sf"/>
</dbReference>
<dbReference type="InterPro" id="IPR000433">
    <property type="entry name" value="Znf_ZZ"/>
</dbReference>
<evidence type="ECO:0000256" key="5">
    <source>
        <dbReference type="SAM" id="MobiDB-lite"/>
    </source>
</evidence>
<keyword evidence="10" id="KW-1185">Reference proteome</keyword>
<dbReference type="Proteomes" id="UP000287033">
    <property type="component" value="Unassembled WGS sequence"/>
</dbReference>
<dbReference type="SUPFAM" id="SSF57850">
    <property type="entry name" value="RING/U-box"/>
    <property type="match status" value="2"/>
</dbReference>
<dbReference type="PROSITE" id="PS01357">
    <property type="entry name" value="ZF_ZZ_1"/>
    <property type="match status" value="1"/>
</dbReference>
<feature type="region of interest" description="Disordered" evidence="5">
    <location>
        <begin position="2163"/>
        <end position="2203"/>
    </location>
</feature>
<feature type="compositionally biased region" description="Acidic residues" evidence="5">
    <location>
        <begin position="14"/>
        <end position="26"/>
    </location>
</feature>
<evidence type="ECO:0008006" key="11">
    <source>
        <dbReference type="Google" id="ProtNLM"/>
    </source>
</evidence>
<evidence type="ECO:0000259" key="8">
    <source>
        <dbReference type="PROSITE" id="PS51284"/>
    </source>
</evidence>
<evidence type="ECO:0000259" key="6">
    <source>
        <dbReference type="PROSITE" id="PS50135"/>
    </source>
</evidence>
<dbReference type="InterPro" id="IPR004939">
    <property type="entry name" value="APC_su10/DOC_dom"/>
</dbReference>
<dbReference type="OrthoDB" id="661148at2759"/>
<evidence type="ECO:0000256" key="2">
    <source>
        <dbReference type="ARBA" id="ARBA00022771"/>
    </source>
</evidence>
<proteinExistence type="predicted"/>
<feature type="compositionally biased region" description="Polar residues" evidence="5">
    <location>
        <begin position="1520"/>
        <end position="1536"/>
    </location>
</feature>
<dbReference type="SMART" id="SM00291">
    <property type="entry name" value="ZnF_ZZ"/>
    <property type="match status" value="2"/>
</dbReference>
<feature type="region of interest" description="Disordered" evidence="5">
    <location>
        <begin position="1"/>
        <end position="68"/>
    </location>
</feature>
<keyword evidence="2 4" id="KW-0863">Zinc-finger</keyword>
<feature type="domain" description="DOC" evidence="8">
    <location>
        <begin position="246"/>
        <end position="425"/>
    </location>
</feature>